<comment type="caution">
    <text evidence="3">The sequence shown here is derived from an EMBL/GenBank/DDBJ whole genome shotgun (WGS) entry which is preliminary data.</text>
</comment>
<dbReference type="Gene3D" id="1.10.10.60">
    <property type="entry name" value="Homeodomain-like"/>
    <property type="match status" value="1"/>
</dbReference>
<dbReference type="InterPro" id="IPR001005">
    <property type="entry name" value="SANT/Myb"/>
</dbReference>
<dbReference type="PROSITE" id="PS51011">
    <property type="entry name" value="ARID"/>
    <property type="match status" value="1"/>
</dbReference>
<dbReference type="InterPro" id="IPR036431">
    <property type="entry name" value="ARID_dom_sf"/>
</dbReference>
<reference evidence="4" key="1">
    <citation type="submission" date="2024-07" db="EMBL/GenBank/DDBJ databases">
        <title>Two chromosome-level genome assemblies of Korean endemic species Abeliophyllum distichum and Forsythia ovata (Oleaceae).</title>
        <authorList>
            <person name="Jang H."/>
        </authorList>
    </citation>
    <scope>NUCLEOTIDE SEQUENCE [LARGE SCALE GENOMIC DNA]</scope>
</reference>
<proteinExistence type="predicted"/>
<dbReference type="CDD" id="cd16100">
    <property type="entry name" value="ARID"/>
    <property type="match status" value="1"/>
</dbReference>
<dbReference type="PANTHER" id="PTHR46410:SF20">
    <property type="entry name" value="AT-RICH INTERACTIVE DOMAIN-CONTAINING PROTEIN 2-LIKE ISOFORM X1"/>
    <property type="match status" value="1"/>
</dbReference>
<dbReference type="Gene3D" id="1.10.150.60">
    <property type="entry name" value="ARID DNA-binding domain"/>
    <property type="match status" value="1"/>
</dbReference>
<organism evidence="3 4">
    <name type="scientific">Forsythia ovata</name>
    <dbReference type="NCBI Taxonomy" id="205694"/>
    <lineage>
        <taxon>Eukaryota</taxon>
        <taxon>Viridiplantae</taxon>
        <taxon>Streptophyta</taxon>
        <taxon>Embryophyta</taxon>
        <taxon>Tracheophyta</taxon>
        <taxon>Spermatophyta</taxon>
        <taxon>Magnoliopsida</taxon>
        <taxon>eudicotyledons</taxon>
        <taxon>Gunneridae</taxon>
        <taxon>Pentapetalae</taxon>
        <taxon>asterids</taxon>
        <taxon>lamiids</taxon>
        <taxon>Lamiales</taxon>
        <taxon>Oleaceae</taxon>
        <taxon>Forsythieae</taxon>
        <taxon>Forsythia</taxon>
    </lineage>
</organism>
<name>A0ABD1W3H3_9LAMI</name>
<evidence type="ECO:0000313" key="3">
    <source>
        <dbReference type="EMBL" id="KAL2544204.1"/>
    </source>
</evidence>
<dbReference type="PROSITE" id="PS50090">
    <property type="entry name" value="MYB_LIKE"/>
    <property type="match status" value="1"/>
</dbReference>
<gene>
    <name evidence="3" type="ORF">Fot_13437</name>
</gene>
<dbReference type="SMART" id="SM00501">
    <property type="entry name" value="BRIGHT"/>
    <property type="match status" value="1"/>
</dbReference>
<dbReference type="CDD" id="cd00167">
    <property type="entry name" value="SANT"/>
    <property type="match status" value="1"/>
</dbReference>
<dbReference type="SUPFAM" id="SSF46774">
    <property type="entry name" value="ARID-like"/>
    <property type="match status" value="1"/>
</dbReference>
<dbReference type="EMBL" id="JBFOLJ010000004">
    <property type="protein sequence ID" value="KAL2544204.1"/>
    <property type="molecule type" value="Genomic_DNA"/>
</dbReference>
<evidence type="ECO:0000259" key="2">
    <source>
        <dbReference type="PROSITE" id="PS51011"/>
    </source>
</evidence>
<feature type="domain" description="ARID" evidence="2">
    <location>
        <begin position="43"/>
        <end position="136"/>
    </location>
</feature>
<dbReference type="SMART" id="SM01014">
    <property type="entry name" value="ARID"/>
    <property type="match status" value="1"/>
</dbReference>
<evidence type="ECO:0000313" key="4">
    <source>
        <dbReference type="Proteomes" id="UP001604277"/>
    </source>
</evidence>
<protein>
    <submittedName>
        <fullName evidence="3">AT-rich interactive domain-containing protein 2-like</fullName>
    </submittedName>
</protein>
<sequence>MEGWSNSRDDSSSYGVESVGEDIGTSYDLDFLIEECRFRTSKERLRVLFDEVLVVFLREKSASKFIRPIPALCGDGRVVDLFKLFWVVRKIGGLDAVSRNNVWGFVAEECGLGFGAIPSIKLIYFKYLNELDQWLRHIFQDRAVEVGQNGVMQKLDLFSRELETRLRGSFPDGREEQEKEGNISRLQYFKNGKQYPAVIGRFSERMDNPEFLDDGDKKICMCCDNGFPLLAKWVTGKYTCKMHDGSDRSINDDDGKFCVDNDFATSTKRVAENAVNEVHGFPSGQIDDDKGKSCVVGYDNIVVSGKSIINKVHNPADKIADNEYERFPAKENNDGLLTEKVVEKVISKAHNLLENFIDEERKFSTQIDNDVVMSARGVVGTEPDSRKRKHESQSLTRMLNWLIYVAKHSDDPAIGKIPECSKWKDHGHGEFWIQALLVRETLLIRRHANRNADESLQQKKLRMHPSVYEENVPNHQSTEKLRCSKQLPSLTVSYPCSRCNSSEAAASNIIIHQKANVESNPKEPVTVTMSSNYLSEKQVFVGPLFQAKIPEWTGGLSESDSKWLGTHIRPPEDGKGKSIVELDRIGKGRQLSCNCQFPDSVECMRFHIAEKRLKLKCELGSSFYRWQFNRMGEEVSLSWTKEEEKRFKDMMRSHAAFPKKFWNNACRFLPSKTREQLVSYYFNVFLVQRRSYQNRVCPNDIDSDDDEKECGSIGDSFGYKAINITCLRSITCTQNKECTDLA</sequence>
<dbReference type="Pfam" id="PF01388">
    <property type="entry name" value="ARID"/>
    <property type="match status" value="1"/>
</dbReference>
<dbReference type="PANTHER" id="PTHR46410">
    <property type="entry name" value="AT-RICH INTERACTIVE DOMAIN-CONTAINING PROTEIN 2"/>
    <property type="match status" value="1"/>
</dbReference>
<dbReference type="Proteomes" id="UP001604277">
    <property type="component" value="Unassembled WGS sequence"/>
</dbReference>
<evidence type="ECO:0000259" key="1">
    <source>
        <dbReference type="PROSITE" id="PS50090"/>
    </source>
</evidence>
<dbReference type="AlphaFoldDB" id="A0ABD1W3H3"/>
<keyword evidence="4" id="KW-1185">Reference proteome</keyword>
<accession>A0ABD1W3H3</accession>
<dbReference type="InterPro" id="IPR001606">
    <property type="entry name" value="ARID_dom"/>
</dbReference>
<feature type="domain" description="Myb-like" evidence="1">
    <location>
        <begin position="638"/>
        <end position="685"/>
    </location>
</feature>